<dbReference type="CDD" id="cd07377">
    <property type="entry name" value="WHTH_GntR"/>
    <property type="match status" value="1"/>
</dbReference>
<dbReference type="SMART" id="SM00866">
    <property type="entry name" value="UTRA"/>
    <property type="match status" value="1"/>
</dbReference>
<dbReference type="Pfam" id="PF07702">
    <property type="entry name" value="UTRA"/>
    <property type="match status" value="1"/>
</dbReference>
<dbReference type="GO" id="GO:0045892">
    <property type="term" value="P:negative regulation of DNA-templated transcription"/>
    <property type="evidence" value="ECO:0007669"/>
    <property type="project" value="TreeGrafter"/>
</dbReference>
<dbReference type="Proteomes" id="UP000014249">
    <property type="component" value="Unassembled WGS sequence"/>
</dbReference>
<keyword evidence="1" id="KW-0805">Transcription regulation</keyword>
<dbReference type="SMART" id="SM00345">
    <property type="entry name" value="HTH_GNTR"/>
    <property type="match status" value="1"/>
</dbReference>
<dbReference type="PROSITE" id="PS50949">
    <property type="entry name" value="HTH_GNTR"/>
    <property type="match status" value="1"/>
</dbReference>
<dbReference type="InterPro" id="IPR050679">
    <property type="entry name" value="Bact_HTH_transcr_reg"/>
</dbReference>
<sequence>MVFLTKMYKVELYKAYRYLGTKGRGNAMKKNSEPLYVCIARNLSSSIEDGQFKRGDKLPKELQLTKQFHVSRVTVRQAIQILAEKGYIKKVQGSGSHVIYSPSRFQLDRSAQIQSYSEELKQFGQTPQYSVLIYELVNTPTVICNKLELLSGDIRSYYYERVVSNENGPFVFERGYMPFQYFPSLTVQHLESSKTDYIEHVAHITVDHSHQVLRAVMSDGRAMKLLNLKESKPLMEDEHITFSTAGKAVFYTSSLFDTDIYQANFVKFRHSLG</sequence>
<keyword evidence="3" id="KW-0804">Transcription</keyword>
<dbReference type="InterPro" id="IPR028978">
    <property type="entry name" value="Chorismate_lyase_/UTRA_dom_sf"/>
</dbReference>
<dbReference type="InterPro" id="IPR011663">
    <property type="entry name" value="UTRA"/>
</dbReference>
<dbReference type="InterPro" id="IPR036390">
    <property type="entry name" value="WH_DNA-bd_sf"/>
</dbReference>
<dbReference type="GO" id="GO:0003677">
    <property type="term" value="F:DNA binding"/>
    <property type="evidence" value="ECO:0007669"/>
    <property type="project" value="UniProtKB-KW"/>
</dbReference>
<evidence type="ECO:0000256" key="3">
    <source>
        <dbReference type="ARBA" id="ARBA00023163"/>
    </source>
</evidence>
<dbReference type="GO" id="GO:0003700">
    <property type="term" value="F:DNA-binding transcription factor activity"/>
    <property type="evidence" value="ECO:0007669"/>
    <property type="project" value="InterPro"/>
</dbReference>
<organism evidence="5 6">
    <name type="scientific">Lacticaseibacillus paracasei subsp. paracasei CNCM I-4270</name>
    <dbReference type="NCBI Taxonomy" id="1256202"/>
    <lineage>
        <taxon>Bacteria</taxon>
        <taxon>Bacillati</taxon>
        <taxon>Bacillota</taxon>
        <taxon>Bacilli</taxon>
        <taxon>Lactobacillales</taxon>
        <taxon>Lactobacillaceae</taxon>
        <taxon>Lacticaseibacillus</taxon>
    </lineage>
</organism>
<evidence type="ECO:0000313" key="6">
    <source>
        <dbReference type="Proteomes" id="UP000014249"/>
    </source>
</evidence>
<evidence type="ECO:0000256" key="1">
    <source>
        <dbReference type="ARBA" id="ARBA00023015"/>
    </source>
</evidence>
<dbReference type="PANTHER" id="PTHR44846:SF1">
    <property type="entry name" value="MANNOSYL-D-GLYCERATE TRANSPORT_METABOLISM SYSTEM REPRESSOR MNGR-RELATED"/>
    <property type="match status" value="1"/>
</dbReference>
<dbReference type="Gene3D" id="1.10.10.10">
    <property type="entry name" value="Winged helix-like DNA-binding domain superfamily/Winged helix DNA-binding domain"/>
    <property type="match status" value="1"/>
</dbReference>
<proteinExistence type="predicted"/>
<feature type="domain" description="HTH gntR-type" evidence="4">
    <location>
        <begin position="33"/>
        <end position="101"/>
    </location>
</feature>
<gene>
    <name evidence="5" type="ORF">Lpp77_15226</name>
</gene>
<dbReference type="PANTHER" id="PTHR44846">
    <property type="entry name" value="MANNOSYL-D-GLYCERATE TRANSPORT/METABOLISM SYSTEM REPRESSOR MNGR-RELATED"/>
    <property type="match status" value="1"/>
</dbReference>
<dbReference type="AlphaFoldDB" id="A0A8E0IEF2"/>
<dbReference type="PRINTS" id="PR00035">
    <property type="entry name" value="HTHGNTR"/>
</dbReference>
<dbReference type="InterPro" id="IPR000524">
    <property type="entry name" value="Tscrpt_reg_HTH_GntR"/>
</dbReference>
<dbReference type="InterPro" id="IPR036388">
    <property type="entry name" value="WH-like_DNA-bd_sf"/>
</dbReference>
<evidence type="ECO:0000259" key="4">
    <source>
        <dbReference type="PROSITE" id="PS50949"/>
    </source>
</evidence>
<evidence type="ECO:0000256" key="2">
    <source>
        <dbReference type="ARBA" id="ARBA00023125"/>
    </source>
</evidence>
<dbReference type="SUPFAM" id="SSF46785">
    <property type="entry name" value="Winged helix' DNA-binding domain"/>
    <property type="match status" value="1"/>
</dbReference>
<keyword evidence="2 5" id="KW-0238">DNA-binding</keyword>
<accession>A0A8E0IEF2</accession>
<name>A0A8E0IEF2_LACPA</name>
<reference evidence="5 6" key="1">
    <citation type="journal article" date="2013" name="PLoS ONE">
        <title>Lactobacillus paracasei comparative genomics: towards species pan-genome definition and exploitation of diversity.</title>
        <authorList>
            <person name="Smokvina T."/>
            <person name="Wels M."/>
            <person name="Polka J."/>
            <person name="Chervaux C."/>
            <person name="Brisse S."/>
            <person name="Boekhorst J."/>
            <person name="van Hylckama Vlieg J.E."/>
            <person name="Siezen R.J."/>
        </authorList>
    </citation>
    <scope>NUCLEOTIDE SEQUENCE [LARGE SCALE GENOMIC DNA]</scope>
    <source>
        <strain evidence="5 6">CNCM I-4270</strain>
    </source>
</reference>
<dbReference type="EMBL" id="ANJX01000415">
    <property type="protein sequence ID" value="EPC50214.1"/>
    <property type="molecule type" value="Genomic_DNA"/>
</dbReference>
<evidence type="ECO:0000313" key="5">
    <source>
        <dbReference type="EMBL" id="EPC50214.1"/>
    </source>
</evidence>
<dbReference type="Gene3D" id="3.40.1410.10">
    <property type="entry name" value="Chorismate lyase-like"/>
    <property type="match status" value="1"/>
</dbReference>
<dbReference type="SUPFAM" id="SSF64288">
    <property type="entry name" value="Chorismate lyase-like"/>
    <property type="match status" value="1"/>
</dbReference>
<comment type="caution">
    <text evidence="5">The sequence shown here is derived from an EMBL/GenBank/DDBJ whole genome shotgun (WGS) entry which is preliminary data.</text>
</comment>
<dbReference type="Pfam" id="PF00392">
    <property type="entry name" value="GntR"/>
    <property type="match status" value="1"/>
</dbReference>
<protein>
    <submittedName>
        <fullName evidence="5">DNA-binding transcriptional repressor MngR</fullName>
    </submittedName>
</protein>